<keyword evidence="1" id="KW-0732">Signal</keyword>
<evidence type="ECO:0000313" key="2">
    <source>
        <dbReference type="EMBL" id="KAF4585990.1"/>
    </source>
</evidence>
<dbReference type="Proteomes" id="UP000562929">
    <property type="component" value="Unassembled WGS sequence"/>
</dbReference>
<gene>
    <name evidence="2" type="ORF">GQ602_005295</name>
</gene>
<evidence type="ECO:0000313" key="3">
    <source>
        <dbReference type="Proteomes" id="UP000562929"/>
    </source>
</evidence>
<evidence type="ECO:0000256" key="1">
    <source>
        <dbReference type="SAM" id="SignalP"/>
    </source>
</evidence>
<feature type="chain" id="PRO_5034307997" evidence="1">
    <location>
        <begin position="17"/>
        <end position="155"/>
    </location>
</feature>
<comment type="caution">
    <text evidence="2">The sequence shown here is derived from an EMBL/GenBank/DDBJ whole genome shotgun (WGS) entry which is preliminary data.</text>
</comment>
<sequence>MKFFATLLMAASVVLAAQEAGKAGKSAAGGYMYGGDEGVQANNNGPVPEAVKGTKNAIAAYQNCYDQRVRNDLKNLSCEDSEKKSKQSIADCICKNQDELSHKMRVSSNFCLRRSQKYAGIVREFAADVSELGLSTFCGAYGNGDNMMGGGGKPY</sequence>
<protein>
    <submittedName>
        <fullName evidence="2">Uncharacterized protein</fullName>
    </submittedName>
</protein>
<name>A0A8H4VCV0_9HYPO</name>
<dbReference type="EMBL" id="JAACLJ010000005">
    <property type="protein sequence ID" value="KAF4585990.1"/>
    <property type="molecule type" value="Genomic_DNA"/>
</dbReference>
<accession>A0A8H4VCV0</accession>
<keyword evidence="3" id="KW-1185">Reference proteome</keyword>
<proteinExistence type="predicted"/>
<dbReference type="OrthoDB" id="4926920at2759"/>
<feature type="signal peptide" evidence="1">
    <location>
        <begin position="1"/>
        <end position="16"/>
    </location>
</feature>
<dbReference type="AlphaFoldDB" id="A0A8H4VCV0"/>
<reference evidence="2 3" key="1">
    <citation type="journal article" date="2020" name="G3 (Bethesda)">
        <title>Genetic Underpinnings of Host Manipulation by Ophiocordyceps as Revealed by Comparative Transcriptomics.</title>
        <authorList>
            <person name="Will I."/>
            <person name="Das B."/>
            <person name="Trinh T."/>
            <person name="Brachmann A."/>
            <person name="Ohm R.A."/>
            <person name="de Bekker C."/>
        </authorList>
    </citation>
    <scope>NUCLEOTIDE SEQUENCE [LARGE SCALE GENOMIC DNA]</scope>
    <source>
        <strain evidence="2 3">EC05</strain>
    </source>
</reference>
<organism evidence="2 3">
    <name type="scientific">Ophiocordyceps camponoti-floridani</name>
    <dbReference type="NCBI Taxonomy" id="2030778"/>
    <lineage>
        <taxon>Eukaryota</taxon>
        <taxon>Fungi</taxon>
        <taxon>Dikarya</taxon>
        <taxon>Ascomycota</taxon>
        <taxon>Pezizomycotina</taxon>
        <taxon>Sordariomycetes</taxon>
        <taxon>Hypocreomycetidae</taxon>
        <taxon>Hypocreales</taxon>
        <taxon>Ophiocordycipitaceae</taxon>
        <taxon>Ophiocordyceps</taxon>
    </lineage>
</organism>